<dbReference type="GO" id="GO:0030150">
    <property type="term" value="P:protein import into mitochondrial matrix"/>
    <property type="evidence" value="ECO:0007669"/>
    <property type="project" value="TreeGrafter"/>
</dbReference>
<dbReference type="AlphaFoldDB" id="A0A131XGW5"/>
<dbReference type="GO" id="GO:0051087">
    <property type="term" value="F:protein-folding chaperone binding"/>
    <property type="evidence" value="ECO:0007669"/>
    <property type="project" value="TreeGrafter"/>
</dbReference>
<dbReference type="InterPro" id="IPR007853">
    <property type="entry name" value="Znf_DNL-typ"/>
</dbReference>
<accession>A0A131XGW5</accession>
<dbReference type="Pfam" id="PF05180">
    <property type="entry name" value="zf-DNL"/>
    <property type="match status" value="1"/>
</dbReference>
<evidence type="ECO:0000256" key="3">
    <source>
        <dbReference type="ARBA" id="ARBA00022833"/>
    </source>
</evidence>
<evidence type="ECO:0000256" key="2">
    <source>
        <dbReference type="ARBA" id="ARBA00022771"/>
    </source>
</evidence>
<dbReference type="GO" id="GO:0008270">
    <property type="term" value="F:zinc ion binding"/>
    <property type="evidence" value="ECO:0007669"/>
    <property type="project" value="UniProtKB-KW"/>
</dbReference>
<dbReference type="PROSITE" id="PS51501">
    <property type="entry name" value="ZF_DNL"/>
    <property type="match status" value="1"/>
</dbReference>
<evidence type="ECO:0000256" key="5">
    <source>
        <dbReference type="SAM" id="SignalP"/>
    </source>
</evidence>
<name>A0A131XGW5_9ACAR</name>
<dbReference type="GO" id="GO:0005739">
    <property type="term" value="C:mitochondrion"/>
    <property type="evidence" value="ECO:0007669"/>
    <property type="project" value="TreeGrafter"/>
</dbReference>
<feature type="domain" description="DNL-type" evidence="6">
    <location>
        <begin position="104"/>
        <end position="191"/>
    </location>
</feature>
<organism evidence="7">
    <name type="scientific">Hyalomma excavatum</name>
    <dbReference type="NCBI Taxonomy" id="257692"/>
    <lineage>
        <taxon>Eukaryota</taxon>
        <taxon>Metazoa</taxon>
        <taxon>Ecdysozoa</taxon>
        <taxon>Arthropoda</taxon>
        <taxon>Chelicerata</taxon>
        <taxon>Arachnida</taxon>
        <taxon>Acari</taxon>
        <taxon>Parasitiformes</taxon>
        <taxon>Ixodida</taxon>
        <taxon>Ixodoidea</taxon>
        <taxon>Ixodidae</taxon>
        <taxon>Hyalomminae</taxon>
        <taxon>Hyalomma</taxon>
    </lineage>
</organism>
<proteinExistence type="evidence at transcript level"/>
<feature type="signal peptide" evidence="5">
    <location>
        <begin position="1"/>
        <end position="21"/>
    </location>
</feature>
<dbReference type="PANTHER" id="PTHR20922">
    <property type="entry name" value="DNL-TYPE ZINC FINGER PROTEIN"/>
    <property type="match status" value="1"/>
</dbReference>
<keyword evidence="1" id="KW-0479">Metal-binding</keyword>
<keyword evidence="5" id="KW-0732">Signal</keyword>
<feature type="chain" id="PRO_5007283789" evidence="5">
    <location>
        <begin position="22"/>
        <end position="191"/>
    </location>
</feature>
<dbReference type="GO" id="GO:0006457">
    <property type="term" value="P:protein folding"/>
    <property type="evidence" value="ECO:0007669"/>
    <property type="project" value="TreeGrafter"/>
</dbReference>
<dbReference type="GO" id="GO:0050821">
    <property type="term" value="P:protein stabilization"/>
    <property type="evidence" value="ECO:0007669"/>
    <property type="project" value="TreeGrafter"/>
</dbReference>
<evidence type="ECO:0000256" key="1">
    <source>
        <dbReference type="ARBA" id="ARBA00022723"/>
    </source>
</evidence>
<dbReference type="EMBL" id="GEFH01003176">
    <property type="protein sequence ID" value="JAP65405.1"/>
    <property type="molecule type" value="mRNA"/>
</dbReference>
<reference evidence="7" key="1">
    <citation type="journal article" date="2017" name="Ticks Tick Borne Dis.">
        <title>An insight into the sialome of Hyalomma excavatum.</title>
        <authorList>
            <person name="Ribeiro J.M."/>
            <person name="Slovak M."/>
            <person name="Francischetti I.M."/>
        </authorList>
    </citation>
    <scope>NUCLEOTIDE SEQUENCE</scope>
    <source>
        <strain evidence="7">Samish</strain>
        <tissue evidence="7">Salivary glands</tissue>
    </source>
</reference>
<evidence type="ECO:0000256" key="4">
    <source>
        <dbReference type="PROSITE-ProRule" id="PRU00834"/>
    </source>
</evidence>
<dbReference type="PANTHER" id="PTHR20922:SF13">
    <property type="entry name" value="DNL-TYPE ZINC FINGER PROTEIN"/>
    <property type="match status" value="1"/>
</dbReference>
<sequence length="191" mass="21365">MSRSMSKMFVRSLLLCLRTRNAPWKQCERCYAGYAGAVAEGHHHKLRRSFFWGASCGQIHCHRTTRVVCVKTLSTATDVKSCPQSVCGSALSETNNKIRVPVAKLQGRMLLSFLCKLCSTRVTKLISKVSYEKGVVIVKCHGCSKHHLIADNLDWFPDLEGKRNIEEILASKGEAVRKALLKDEILEVTDS</sequence>
<protein>
    <submittedName>
        <fullName evidence="7">Putative secreted peptide</fullName>
    </submittedName>
</protein>
<evidence type="ECO:0000313" key="7">
    <source>
        <dbReference type="EMBL" id="JAP65405.1"/>
    </source>
</evidence>
<evidence type="ECO:0000259" key="6">
    <source>
        <dbReference type="PROSITE" id="PS51501"/>
    </source>
</evidence>
<keyword evidence="3" id="KW-0862">Zinc</keyword>
<keyword evidence="2 4" id="KW-0863">Zinc-finger</keyword>
<dbReference type="InterPro" id="IPR024158">
    <property type="entry name" value="Mt_import_TIM15"/>
</dbReference>